<accession>A0ABP9HTL5</accession>
<reference evidence="4" key="1">
    <citation type="journal article" date="2019" name="Int. J. Syst. Evol. Microbiol.">
        <title>The Global Catalogue of Microorganisms (GCM) 10K type strain sequencing project: providing services to taxonomists for standard genome sequencing and annotation.</title>
        <authorList>
            <consortium name="The Broad Institute Genomics Platform"/>
            <consortium name="The Broad Institute Genome Sequencing Center for Infectious Disease"/>
            <person name="Wu L."/>
            <person name="Ma J."/>
        </authorList>
    </citation>
    <scope>NUCLEOTIDE SEQUENCE [LARGE SCALE GENOMIC DNA]</scope>
    <source>
        <strain evidence="4">JCM 18126</strain>
    </source>
</reference>
<sequence length="484" mass="49117">MPVDRGAQRQDSVGRTRSLFLVCVLASLLVVTTPVAVLASVAHTALALGVGAVLAGSWWRTQAGRATPWPVDVLEGALLVVLVSLCPVPTSVLSVAFSSLWFRSMYGSTVRAFVRVGLVMVALSTGLLLWERLHPAGTSYDPAALFSGFPMLVLNVCVIRALLSGLRGRDEAARREAVVAVLGADLLSAADTARIHALAWSALEDLCATTPGLSLVVVASEGDALRPVRSCGPAVDVGSGAGPVGGVPAEGAVLVDGGGGWGCLRLPGFAGDAWLVVAGPRRAVEAGVDGARAVVHQVVLALRNAEARDALRAQARTDALTGLPNRAAFGEAVAAELADPHSVGCALLFVDLDGFKAVNDGMGHAAGDALLRTVAARLRHVLRDADVCARLGGDEFAVLLPATDAASAAAAGRRVVEALGAPVRIGGERARIGASVGVAHSSDGAGGTADALLRRADAAMYAAKAAGKGCVRTQPGGRPVVATA</sequence>
<feature type="domain" description="GGDEF" evidence="2">
    <location>
        <begin position="343"/>
        <end position="476"/>
    </location>
</feature>
<dbReference type="SMART" id="SM00267">
    <property type="entry name" value="GGDEF"/>
    <property type="match status" value="1"/>
</dbReference>
<dbReference type="EMBL" id="BAABIL010000256">
    <property type="protein sequence ID" value="GAA4978356.1"/>
    <property type="molecule type" value="Genomic_DNA"/>
</dbReference>
<evidence type="ECO:0000259" key="2">
    <source>
        <dbReference type="PROSITE" id="PS50887"/>
    </source>
</evidence>
<evidence type="ECO:0000256" key="1">
    <source>
        <dbReference type="SAM" id="Phobius"/>
    </source>
</evidence>
<dbReference type="Pfam" id="PF00990">
    <property type="entry name" value="GGDEF"/>
    <property type="match status" value="1"/>
</dbReference>
<dbReference type="SUPFAM" id="SSF55073">
    <property type="entry name" value="Nucleotide cyclase"/>
    <property type="match status" value="1"/>
</dbReference>
<dbReference type="PANTHER" id="PTHR46663:SF2">
    <property type="entry name" value="GGDEF DOMAIN-CONTAINING PROTEIN"/>
    <property type="match status" value="1"/>
</dbReference>
<dbReference type="InterPro" id="IPR029787">
    <property type="entry name" value="Nucleotide_cyclase"/>
</dbReference>
<proteinExistence type="predicted"/>
<feature type="transmembrane region" description="Helical" evidence="1">
    <location>
        <begin position="77"/>
        <end position="100"/>
    </location>
</feature>
<evidence type="ECO:0000313" key="3">
    <source>
        <dbReference type="EMBL" id="GAA4978356.1"/>
    </source>
</evidence>
<dbReference type="Gene3D" id="3.30.70.270">
    <property type="match status" value="1"/>
</dbReference>
<comment type="caution">
    <text evidence="3">The sequence shown here is derived from an EMBL/GenBank/DDBJ whole genome shotgun (WGS) entry which is preliminary data.</text>
</comment>
<dbReference type="InterPro" id="IPR052163">
    <property type="entry name" value="DGC-Regulatory_Protein"/>
</dbReference>
<keyword evidence="1" id="KW-0812">Transmembrane</keyword>
<name>A0ABP9HTL5_9ACTN</name>
<dbReference type="PROSITE" id="PS50887">
    <property type="entry name" value="GGDEF"/>
    <property type="match status" value="1"/>
</dbReference>
<keyword evidence="4" id="KW-1185">Reference proteome</keyword>
<dbReference type="NCBIfam" id="TIGR00254">
    <property type="entry name" value="GGDEF"/>
    <property type="match status" value="1"/>
</dbReference>
<feature type="transmembrane region" description="Helical" evidence="1">
    <location>
        <begin position="142"/>
        <end position="163"/>
    </location>
</feature>
<gene>
    <name evidence="3" type="ORF">GCM10023225_18700</name>
</gene>
<feature type="transmembrane region" description="Helical" evidence="1">
    <location>
        <begin position="112"/>
        <end position="130"/>
    </location>
</feature>
<keyword evidence="1" id="KW-1133">Transmembrane helix</keyword>
<keyword evidence="1" id="KW-0472">Membrane</keyword>
<protein>
    <recommendedName>
        <fullName evidence="2">GGDEF domain-containing protein</fullName>
    </recommendedName>
</protein>
<evidence type="ECO:0000313" key="4">
    <source>
        <dbReference type="Proteomes" id="UP001501195"/>
    </source>
</evidence>
<dbReference type="Proteomes" id="UP001501195">
    <property type="component" value="Unassembled WGS sequence"/>
</dbReference>
<dbReference type="InterPro" id="IPR043128">
    <property type="entry name" value="Rev_trsase/Diguanyl_cyclase"/>
</dbReference>
<dbReference type="CDD" id="cd01949">
    <property type="entry name" value="GGDEF"/>
    <property type="match status" value="1"/>
</dbReference>
<dbReference type="PANTHER" id="PTHR46663">
    <property type="entry name" value="DIGUANYLATE CYCLASE DGCT-RELATED"/>
    <property type="match status" value="1"/>
</dbReference>
<dbReference type="InterPro" id="IPR000160">
    <property type="entry name" value="GGDEF_dom"/>
</dbReference>
<organism evidence="3 4">
    <name type="scientific">Kineococcus glutinatus</name>
    <dbReference type="NCBI Taxonomy" id="1070872"/>
    <lineage>
        <taxon>Bacteria</taxon>
        <taxon>Bacillati</taxon>
        <taxon>Actinomycetota</taxon>
        <taxon>Actinomycetes</taxon>
        <taxon>Kineosporiales</taxon>
        <taxon>Kineosporiaceae</taxon>
        <taxon>Kineococcus</taxon>
    </lineage>
</organism>